<accession>A0A518D1G9</accession>
<evidence type="ECO:0000259" key="2">
    <source>
        <dbReference type="Pfam" id="PF12850"/>
    </source>
</evidence>
<dbReference type="Gene3D" id="3.60.21.10">
    <property type="match status" value="1"/>
</dbReference>
<dbReference type="InterPro" id="IPR029052">
    <property type="entry name" value="Metallo-depent_PP-like"/>
</dbReference>
<dbReference type="PANTHER" id="PTHR42850">
    <property type="entry name" value="METALLOPHOSPHOESTERASE"/>
    <property type="match status" value="1"/>
</dbReference>
<proteinExistence type="inferred from homology"/>
<dbReference type="InterPro" id="IPR050126">
    <property type="entry name" value="Ap4A_hydrolase"/>
</dbReference>
<feature type="domain" description="Calcineurin-like phosphoesterase" evidence="2">
    <location>
        <begin position="6"/>
        <end position="236"/>
    </location>
</feature>
<dbReference type="SUPFAM" id="SSF56300">
    <property type="entry name" value="Metallo-dependent phosphatases"/>
    <property type="match status" value="1"/>
</dbReference>
<name>A0A518D1G9_9BACT</name>
<dbReference type="PIRSF" id="PIRSF000883">
    <property type="entry name" value="Pesterase_MJ0912"/>
    <property type="match status" value="1"/>
</dbReference>
<dbReference type="Proteomes" id="UP000319342">
    <property type="component" value="Chromosome"/>
</dbReference>
<evidence type="ECO:0000313" key="3">
    <source>
        <dbReference type="EMBL" id="QDU85333.1"/>
    </source>
</evidence>
<organism evidence="3 4">
    <name type="scientific">Rohdeia mirabilis</name>
    <dbReference type="NCBI Taxonomy" id="2528008"/>
    <lineage>
        <taxon>Bacteria</taxon>
        <taxon>Pseudomonadati</taxon>
        <taxon>Planctomycetota</taxon>
        <taxon>Planctomycetia</taxon>
        <taxon>Planctomycetia incertae sedis</taxon>
        <taxon>Rohdeia</taxon>
    </lineage>
</organism>
<dbReference type="AlphaFoldDB" id="A0A518D1G9"/>
<dbReference type="InterPro" id="IPR011152">
    <property type="entry name" value="Pesterase_MJ0912"/>
</dbReference>
<comment type="similarity">
    <text evidence="1">Belongs to the metallophosphoesterase superfamily. YfcE family.</text>
</comment>
<evidence type="ECO:0000256" key="1">
    <source>
        <dbReference type="ARBA" id="ARBA00008950"/>
    </source>
</evidence>
<dbReference type="EMBL" id="CP036290">
    <property type="protein sequence ID" value="QDU85333.1"/>
    <property type="molecule type" value="Genomic_DNA"/>
</dbReference>
<dbReference type="PANTHER" id="PTHR42850:SF2">
    <property type="entry name" value="BLL5683 PROTEIN"/>
    <property type="match status" value="1"/>
</dbReference>
<reference evidence="3 4" key="1">
    <citation type="submission" date="2019-02" db="EMBL/GenBank/DDBJ databases">
        <title>Deep-cultivation of Planctomycetes and their phenomic and genomic characterization uncovers novel biology.</title>
        <authorList>
            <person name="Wiegand S."/>
            <person name="Jogler M."/>
            <person name="Boedeker C."/>
            <person name="Pinto D."/>
            <person name="Vollmers J."/>
            <person name="Rivas-Marin E."/>
            <person name="Kohn T."/>
            <person name="Peeters S.H."/>
            <person name="Heuer A."/>
            <person name="Rast P."/>
            <person name="Oberbeckmann S."/>
            <person name="Bunk B."/>
            <person name="Jeske O."/>
            <person name="Meyerdierks A."/>
            <person name="Storesund J.E."/>
            <person name="Kallscheuer N."/>
            <person name="Luecker S."/>
            <person name="Lage O.M."/>
            <person name="Pohl T."/>
            <person name="Merkel B.J."/>
            <person name="Hornburger P."/>
            <person name="Mueller R.-W."/>
            <person name="Bruemmer F."/>
            <person name="Labrenz M."/>
            <person name="Spormann A.M."/>
            <person name="Op den Camp H."/>
            <person name="Overmann J."/>
            <person name="Amann R."/>
            <person name="Jetten M.S.M."/>
            <person name="Mascher T."/>
            <person name="Medema M.H."/>
            <person name="Devos D.P."/>
            <person name="Kaster A.-K."/>
            <person name="Ovreas L."/>
            <person name="Rohde M."/>
            <person name="Galperin M.Y."/>
            <person name="Jogler C."/>
        </authorList>
    </citation>
    <scope>NUCLEOTIDE SEQUENCE [LARGE SCALE GENOMIC DNA]</scope>
    <source>
        <strain evidence="3 4">Pla163</strain>
    </source>
</reference>
<sequence length="274" mass="29688">MYPLTAIVSDIHSNRQALAVALADAAARGARRYVCLGDVVGYGACPANCLDTIMSITGQGAGGATGPGEPAHDTTGVAVERGLCLLGNHEQALMQSAEDFNPRAREAIEWTRERIQEGGDRYWNFIGALEPSAVDEAAQFVHGSPRDPVREYVMPSDVRNPEKLAAMFAHQQRPICFVGHSHVPAVYYEDQRFFRPRGTEGPYRVLSAPGERAIINVGSVGQPRDGDVRLSYALFDGEAVTFVRLEYDVDGAQADIRASGGLPEYLAERLGQGR</sequence>
<protein>
    <submittedName>
        <fullName evidence="3">Phosphodiesterase</fullName>
    </submittedName>
</protein>
<evidence type="ECO:0000313" key="4">
    <source>
        <dbReference type="Proteomes" id="UP000319342"/>
    </source>
</evidence>
<gene>
    <name evidence="3" type="ORF">Pla163_24610</name>
</gene>
<dbReference type="InterPro" id="IPR024654">
    <property type="entry name" value="Calcineurin-like_PHP_lpxH"/>
</dbReference>
<dbReference type="GO" id="GO:0005737">
    <property type="term" value="C:cytoplasm"/>
    <property type="evidence" value="ECO:0007669"/>
    <property type="project" value="TreeGrafter"/>
</dbReference>
<dbReference type="CDD" id="cd00838">
    <property type="entry name" value="MPP_superfamily"/>
    <property type="match status" value="1"/>
</dbReference>
<dbReference type="Pfam" id="PF12850">
    <property type="entry name" value="Metallophos_2"/>
    <property type="match status" value="1"/>
</dbReference>
<keyword evidence="4" id="KW-1185">Reference proteome</keyword>
<dbReference type="GO" id="GO:0016791">
    <property type="term" value="F:phosphatase activity"/>
    <property type="evidence" value="ECO:0007669"/>
    <property type="project" value="TreeGrafter"/>
</dbReference>
<dbReference type="RefSeq" id="WP_419185863.1">
    <property type="nucleotide sequence ID" value="NZ_CP036290.1"/>
</dbReference>